<dbReference type="STRING" id="1848.SAMN05443637_106215"/>
<organism evidence="1 2">
    <name type="scientific">Pseudonocardia thermophila</name>
    <dbReference type="NCBI Taxonomy" id="1848"/>
    <lineage>
        <taxon>Bacteria</taxon>
        <taxon>Bacillati</taxon>
        <taxon>Actinomycetota</taxon>
        <taxon>Actinomycetes</taxon>
        <taxon>Pseudonocardiales</taxon>
        <taxon>Pseudonocardiaceae</taxon>
        <taxon>Pseudonocardia</taxon>
    </lineage>
</organism>
<accession>A0A1M6SLI2</accession>
<reference evidence="1 2" key="1">
    <citation type="submission" date="2016-11" db="EMBL/GenBank/DDBJ databases">
        <authorList>
            <person name="Jaros S."/>
            <person name="Januszkiewicz K."/>
            <person name="Wedrychowicz H."/>
        </authorList>
    </citation>
    <scope>NUCLEOTIDE SEQUENCE [LARGE SCALE GENOMIC DNA]</scope>
    <source>
        <strain evidence="1 2">DSM 43832</strain>
    </source>
</reference>
<protein>
    <submittedName>
        <fullName evidence="1">Uncharacterized protein</fullName>
    </submittedName>
</protein>
<dbReference type="AlphaFoldDB" id="A0A1M6SLI2"/>
<dbReference type="EMBL" id="FRAP01000006">
    <property type="protein sequence ID" value="SHK45582.1"/>
    <property type="molecule type" value="Genomic_DNA"/>
</dbReference>
<keyword evidence="2" id="KW-1185">Reference proteome</keyword>
<sequence>MRPRILQTDDRIGFSWATPDGMPTTLPQLLRTDDEPDRLLATHLSALDDALIIAAERFGQLLGGGRVPDAGEREHLAELYQVLDRLCAEYATGCELTGITPDERAGQIVGTAALFSIRARQPLGLLGPAPLDGQLDEPGIGVVAGFGELVHVDPDRPWAGGRWVVRTEDGRRLPLTLSTLLFDSSGTNKDAAREEHREMLRAVVAAAARPEADPFEAACALDWLLYDFLMAHRDGPDSAAIVFGKADADADGRLVVEAVAASVAVRSAIDPGLMLRV</sequence>
<dbReference type="OrthoDB" id="3567771at2"/>
<name>A0A1M6SLI2_PSETH</name>
<dbReference type="Proteomes" id="UP000184363">
    <property type="component" value="Unassembled WGS sequence"/>
</dbReference>
<evidence type="ECO:0000313" key="2">
    <source>
        <dbReference type="Proteomes" id="UP000184363"/>
    </source>
</evidence>
<evidence type="ECO:0000313" key="1">
    <source>
        <dbReference type="EMBL" id="SHK45582.1"/>
    </source>
</evidence>
<dbReference type="RefSeq" id="WP_073456798.1">
    <property type="nucleotide sequence ID" value="NZ_FRAP01000006.1"/>
</dbReference>
<gene>
    <name evidence="1" type="ORF">SAMN05443637_106215</name>
</gene>
<proteinExistence type="predicted"/>